<keyword evidence="2" id="KW-1185">Reference proteome</keyword>
<proteinExistence type="predicted"/>
<dbReference type="EMBL" id="CACVKT020000767">
    <property type="protein sequence ID" value="CAC5362861.1"/>
    <property type="molecule type" value="Genomic_DNA"/>
</dbReference>
<protein>
    <submittedName>
        <fullName evidence="1">Uncharacterized protein</fullName>
    </submittedName>
</protein>
<evidence type="ECO:0000313" key="2">
    <source>
        <dbReference type="Proteomes" id="UP000507470"/>
    </source>
</evidence>
<reference evidence="1 2" key="1">
    <citation type="submission" date="2020-06" db="EMBL/GenBank/DDBJ databases">
        <authorList>
            <person name="Li R."/>
            <person name="Bekaert M."/>
        </authorList>
    </citation>
    <scope>NUCLEOTIDE SEQUENCE [LARGE SCALE GENOMIC DNA]</scope>
    <source>
        <strain evidence="2">wild</strain>
    </source>
</reference>
<evidence type="ECO:0000313" key="1">
    <source>
        <dbReference type="EMBL" id="CAC5362861.1"/>
    </source>
</evidence>
<dbReference type="Proteomes" id="UP000507470">
    <property type="component" value="Unassembled WGS sequence"/>
</dbReference>
<accession>A0A6J8A5X1</accession>
<sequence length="167" mass="18819">MNPEKLEHVLDFILNPDSVHKKSAAILLRSRIQRENDAHKYQNEENLEVGSGEDILEDLDVIGIEPVIEVNVDAPNSNETNSIWVNDCHDYVEKILKHLETGDASANDLKCIFKSIGTLMKSLISLDSKTVSSTYKSLDPLTRLDGIEQATTIDSFDLQHDWKRTNS</sequence>
<name>A0A6J8A5X1_MYTCO</name>
<organism evidence="1 2">
    <name type="scientific">Mytilus coruscus</name>
    <name type="common">Sea mussel</name>
    <dbReference type="NCBI Taxonomy" id="42192"/>
    <lineage>
        <taxon>Eukaryota</taxon>
        <taxon>Metazoa</taxon>
        <taxon>Spiralia</taxon>
        <taxon>Lophotrochozoa</taxon>
        <taxon>Mollusca</taxon>
        <taxon>Bivalvia</taxon>
        <taxon>Autobranchia</taxon>
        <taxon>Pteriomorphia</taxon>
        <taxon>Mytilida</taxon>
        <taxon>Mytiloidea</taxon>
        <taxon>Mytilidae</taxon>
        <taxon>Mytilinae</taxon>
        <taxon>Mytilus</taxon>
    </lineage>
</organism>
<gene>
    <name evidence="1" type="ORF">MCOR_4484</name>
</gene>
<dbReference type="AlphaFoldDB" id="A0A6J8A5X1"/>